<evidence type="ECO:0000259" key="11">
    <source>
        <dbReference type="Pfam" id="PF00155"/>
    </source>
</evidence>
<dbReference type="InterPro" id="IPR015424">
    <property type="entry name" value="PyrdxlP-dep_Trfase"/>
</dbReference>
<keyword evidence="5 10" id="KW-0808">Transferase</keyword>
<comment type="similarity">
    <text evidence="3 10">Belongs to the class-II pyridoxal-phosphate-dependent aminotransferase family. BioF subfamily.</text>
</comment>
<dbReference type="PROSITE" id="PS00599">
    <property type="entry name" value="AA_TRANSFER_CLASS_2"/>
    <property type="match status" value="1"/>
</dbReference>
<dbReference type="GO" id="GO:0008710">
    <property type="term" value="F:8-amino-7-oxononanoate synthase activity"/>
    <property type="evidence" value="ECO:0007669"/>
    <property type="project" value="UniProtKB-UniRule"/>
</dbReference>
<comment type="pathway">
    <text evidence="2 10">Cofactor biosynthesis; biotin biosynthesis.</text>
</comment>
<protein>
    <recommendedName>
        <fullName evidence="10">8-amino-7-ketopelargonate synthase</fullName>
        <ecNumber evidence="10">2.3.1.47</ecNumber>
    </recommendedName>
</protein>
<evidence type="ECO:0000256" key="4">
    <source>
        <dbReference type="ARBA" id="ARBA00011738"/>
    </source>
</evidence>
<evidence type="ECO:0000256" key="8">
    <source>
        <dbReference type="ARBA" id="ARBA00047715"/>
    </source>
</evidence>
<dbReference type="Gene3D" id="3.40.640.10">
    <property type="entry name" value="Type I PLP-dependent aspartate aminotransferase-like (Major domain)"/>
    <property type="match status" value="1"/>
</dbReference>
<comment type="function">
    <text evidence="10">Catalyzes the decarboxylative condensation of pimeloyl-[acyl-carrier protein] and L-alanine to produce 8-amino-7-oxononanoate (AON), [acyl-carrier protein], and carbon dioxide.</text>
</comment>
<keyword evidence="12" id="KW-0012">Acyltransferase</keyword>
<reference evidence="12" key="1">
    <citation type="submission" date="2015-04" db="EMBL/GenBank/DDBJ databases">
        <authorList>
            <person name="Syromyatnikov M.Y."/>
            <person name="Popov V.N."/>
        </authorList>
    </citation>
    <scope>NUCLEOTIDE SEQUENCE</scope>
    <source>
        <strain evidence="12">MO-1</strain>
    </source>
</reference>
<dbReference type="UniPathway" id="UPA00078"/>
<dbReference type="GO" id="GO:0009102">
    <property type="term" value="P:biotin biosynthetic process"/>
    <property type="evidence" value="ECO:0007669"/>
    <property type="project" value="UniProtKB-UniRule"/>
</dbReference>
<gene>
    <name evidence="12" type="primary">bioF</name>
    <name evidence="12" type="ORF">MAGMO_3520</name>
</gene>
<dbReference type="InterPro" id="IPR015421">
    <property type="entry name" value="PyrdxlP-dep_Trfase_major"/>
</dbReference>
<dbReference type="InterPro" id="IPR004839">
    <property type="entry name" value="Aminotransferase_I/II_large"/>
</dbReference>
<accession>A0A1S7LPF0</accession>
<comment type="subunit">
    <text evidence="4 10">Homodimer.</text>
</comment>
<evidence type="ECO:0000256" key="10">
    <source>
        <dbReference type="RuleBase" id="RU003693"/>
    </source>
</evidence>
<evidence type="ECO:0000256" key="5">
    <source>
        <dbReference type="ARBA" id="ARBA00022679"/>
    </source>
</evidence>
<evidence type="ECO:0000256" key="9">
    <source>
        <dbReference type="PIRSR" id="PIRSR604723-51"/>
    </source>
</evidence>
<feature type="domain" description="Aminotransferase class I/classII large" evidence="11">
    <location>
        <begin position="41"/>
        <end position="384"/>
    </location>
</feature>
<dbReference type="PANTHER" id="PTHR13693">
    <property type="entry name" value="CLASS II AMINOTRANSFERASE/8-AMINO-7-OXONONANOATE SYNTHASE"/>
    <property type="match status" value="1"/>
</dbReference>
<dbReference type="InterPro" id="IPR001917">
    <property type="entry name" value="Aminotrans_II_pyridoxalP_BS"/>
</dbReference>
<name>A0A1S7LPF0_MAGMO</name>
<keyword evidence="7 9" id="KW-0663">Pyridoxal phosphate</keyword>
<comment type="catalytic activity">
    <reaction evidence="8 10">
        <text>6-carboxyhexanoyl-[ACP] + L-alanine + H(+) = (8S)-8-amino-7-oxononanoate + holo-[ACP] + CO2</text>
        <dbReference type="Rhea" id="RHEA:42288"/>
        <dbReference type="Rhea" id="RHEA-COMP:9685"/>
        <dbReference type="Rhea" id="RHEA-COMP:9955"/>
        <dbReference type="ChEBI" id="CHEBI:15378"/>
        <dbReference type="ChEBI" id="CHEBI:16526"/>
        <dbReference type="ChEBI" id="CHEBI:57972"/>
        <dbReference type="ChEBI" id="CHEBI:64479"/>
        <dbReference type="ChEBI" id="CHEBI:78846"/>
        <dbReference type="ChEBI" id="CHEBI:149468"/>
        <dbReference type="EC" id="2.3.1.47"/>
    </reaction>
</comment>
<dbReference type="NCBIfam" id="TIGR00858">
    <property type="entry name" value="bioF"/>
    <property type="match status" value="1"/>
</dbReference>
<dbReference type="InterPro" id="IPR015422">
    <property type="entry name" value="PyrdxlP-dep_Trfase_small"/>
</dbReference>
<evidence type="ECO:0000256" key="1">
    <source>
        <dbReference type="ARBA" id="ARBA00001933"/>
    </source>
</evidence>
<dbReference type="Gene3D" id="3.90.1150.10">
    <property type="entry name" value="Aspartate Aminotransferase, domain 1"/>
    <property type="match status" value="1"/>
</dbReference>
<keyword evidence="6" id="KW-0093">Biotin biosynthesis</keyword>
<proteinExistence type="inferred from homology"/>
<dbReference type="EMBL" id="LO017727">
    <property type="protein sequence ID" value="CRH07656.1"/>
    <property type="molecule type" value="Genomic_DNA"/>
</dbReference>
<dbReference type="CDD" id="cd06454">
    <property type="entry name" value="KBL_like"/>
    <property type="match status" value="1"/>
</dbReference>
<dbReference type="InterPro" id="IPR004723">
    <property type="entry name" value="AONS_Archaea/Proteobacteria"/>
</dbReference>
<evidence type="ECO:0000256" key="2">
    <source>
        <dbReference type="ARBA" id="ARBA00004746"/>
    </source>
</evidence>
<dbReference type="InterPro" id="IPR050087">
    <property type="entry name" value="AON_synthase_class-II"/>
</dbReference>
<dbReference type="EC" id="2.3.1.47" evidence="10"/>
<sequence length="395" mass="42544">MTQPQDAYRHFCTQRQAVGQLRQLQPVEPLPHGRVRRDGQELINFSSNDYAGLADHPLLVERARAWTQQYGTGSRASRLVCGDFVGFGGVEAKLARGKGCEAALVFNAGFQANSAILPALLDSRVLGQKPLVFSDRLNHASMHHGCLAAGVKQQRFRHNDLDHLEELLKQHAGGEAPCFILSETVFSMDGDRADVAGLIELKARYNAFLYLDEAHATGILGRDGFGLSADHPGQVDLVMGTFSKALGSFGAYATGSRSLMDYLINRASGFIYSTALPPAVVGAMDAALELLPTMAEARQRVLAGAEQIRQAFHDAGLDTGDSSTPIIPVMMGDESTALALSQRLLEAGMLAIAIRPPTVPQGTSRLRVSLSAAHGDEDWQQLASDLPAMVQELRS</sequence>
<dbReference type="PANTHER" id="PTHR13693:SF100">
    <property type="entry name" value="8-AMINO-7-OXONONANOATE SYNTHASE"/>
    <property type="match status" value="1"/>
</dbReference>
<dbReference type="Pfam" id="PF00155">
    <property type="entry name" value="Aminotran_1_2"/>
    <property type="match status" value="1"/>
</dbReference>
<organism evidence="12">
    <name type="scientific">Magnetococcus massalia (strain MO-1)</name>
    <dbReference type="NCBI Taxonomy" id="451514"/>
    <lineage>
        <taxon>Bacteria</taxon>
        <taxon>Pseudomonadati</taxon>
        <taxon>Pseudomonadota</taxon>
        <taxon>Magnetococcia</taxon>
        <taxon>Magnetococcales</taxon>
        <taxon>Magnetococcaceae</taxon>
        <taxon>Magnetococcus</taxon>
    </lineage>
</organism>
<evidence type="ECO:0000313" key="12">
    <source>
        <dbReference type="EMBL" id="CRH07656.1"/>
    </source>
</evidence>
<feature type="modified residue" description="N6-(pyridoxal phosphate)lysine" evidence="9">
    <location>
        <position position="244"/>
    </location>
</feature>
<comment type="cofactor">
    <cofactor evidence="1 9 10">
        <name>pyridoxal 5'-phosphate</name>
        <dbReference type="ChEBI" id="CHEBI:597326"/>
    </cofactor>
</comment>
<evidence type="ECO:0000256" key="6">
    <source>
        <dbReference type="ARBA" id="ARBA00022756"/>
    </source>
</evidence>
<evidence type="ECO:0000256" key="3">
    <source>
        <dbReference type="ARBA" id="ARBA00010008"/>
    </source>
</evidence>
<dbReference type="GO" id="GO:0030170">
    <property type="term" value="F:pyridoxal phosphate binding"/>
    <property type="evidence" value="ECO:0007669"/>
    <property type="project" value="InterPro"/>
</dbReference>
<dbReference type="AlphaFoldDB" id="A0A1S7LPF0"/>
<dbReference type="SUPFAM" id="SSF53383">
    <property type="entry name" value="PLP-dependent transferases"/>
    <property type="match status" value="1"/>
</dbReference>
<evidence type="ECO:0000256" key="7">
    <source>
        <dbReference type="ARBA" id="ARBA00022898"/>
    </source>
</evidence>